<keyword evidence="2" id="KW-0547">Nucleotide-binding</keyword>
<dbReference type="GO" id="GO:0030975">
    <property type="term" value="F:thiamine binding"/>
    <property type="evidence" value="ECO:0007669"/>
    <property type="project" value="InterPro"/>
</dbReference>
<dbReference type="GO" id="GO:0005524">
    <property type="term" value="F:ATP binding"/>
    <property type="evidence" value="ECO:0007669"/>
    <property type="project" value="UniProtKB-KW"/>
</dbReference>
<dbReference type="Pfam" id="PF04265">
    <property type="entry name" value="TPK_B1_binding"/>
    <property type="match status" value="1"/>
</dbReference>
<dbReference type="EMBL" id="FQYO01000002">
    <property type="protein sequence ID" value="SHI60223.1"/>
    <property type="molecule type" value="Genomic_DNA"/>
</dbReference>
<evidence type="ECO:0000256" key="3">
    <source>
        <dbReference type="ARBA" id="ARBA00022777"/>
    </source>
</evidence>
<dbReference type="GO" id="GO:0016301">
    <property type="term" value="F:kinase activity"/>
    <property type="evidence" value="ECO:0007669"/>
    <property type="project" value="UniProtKB-KW"/>
</dbReference>
<evidence type="ECO:0000256" key="5">
    <source>
        <dbReference type="NCBIfam" id="TIGR01378"/>
    </source>
</evidence>
<dbReference type="InterPro" id="IPR007371">
    <property type="entry name" value="TPK_catalytic"/>
</dbReference>
<dbReference type="NCBIfam" id="TIGR01378">
    <property type="entry name" value="thi_PPkinase"/>
    <property type="match status" value="1"/>
</dbReference>
<evidence type="ECO:0000313" key="9">
    <source>
        <dbReference type="Proteomes" id="UP000184292"/>
    </source>
</evidence>
<evidence type="ECO:0000259" key="7">
    <source>
        <dbReference type="Pfam" id="PF04265"/>
    </source>
</evidence>
<dbReference type="SUPFAM" id="SSF63862">
    <property type="entry name" value="Thiamin pyrophosphokinase, substrate-binding domain"/>
    <property type="match status" value="1"/>
</dbReference>
<reference evidence="8 9" key="1">
    <citation type="submission" date="2016-11" db="EMBL/GenBank/DDBJ databases">
        <authorList>
            <person name="Jaros S."/>
            <person name="Januszkiewicz K."/>
            <person name="Wedrychowicz H."/>
        </authorList>
    </citation>
    <scope>NUCLEOTIDE SEQUENCE [LARGE SCALE GENOMIC DNA]</scope>
    <source>
        <strain evidence="8 9">DSM 100565</strain>
    </source>
</reference>
<protein>
    <recommendedName>
        <fullName evidence="5">Thiamine diphosphokinase</fullName>
        <ecNumber evidence="5">2.7.6.2</ecNumber>
    </recommendedName>
</protein>
<proteinExistence type="predicted"/>
<keyword evidence="9" id="KW-1185">Reference proteome</keyword>
<dbReference type="SUPFAM" id="SSF63999">
    <property type="entry name" value="Thiamin pyrophosphokinase, catalytic domain"/>
    <property type="match status" value="1"/>
</dbReference>
<evidence type="ECO:0000313" key="8">
    <source>
        <dbReference type="EMBL" id="SHI60223.1"/>
    </source>
</evidence>
<dbReference type="Gene3D" id="3.40.50.10240">
    <property type="entry name" value="Thiamin pyrophosphokinase, catalytic domain"/>
    <property type="match status" value="1"/>
</dbReference>
<dbReference type="EC" id="2.7.6.2" evidence="5"/>
<dbReference type="PANTHER" id="PTHR13622">
    <property type="entry name" value="THIAMIN PYROPHOSPHOKINASE"/>
    <property type="match status" value="1"/>
</dbReference>
<dbReference type="InterPro" id="IPR006282">
    <property type="entry name" value="Thi_PPkinase"/>
</dbReference>
<accession>A0A1M6CH27</accession>
<dbReference type="RefSeq" id="WP_073326884.1">
    <property type="nucleotide sequence ID" value="NZ_FQYO01000002.1"/>
</dbReference>
<name>A0A1M6CH27_9RHOB</name>
<dbReference type="InterPro" id="IPR036759">
    <property type="entry name" value="TPK_catalytic_sf"/>
</dbReference>
<dbReference type="GO" id="GO:0009229">
    <property type="term" value="P:thiamine diphosphate biosynthetic process"/>
    <property type="evidence" value="ECO:0007669"/>
    <property type="project" value="InterPro"/>
</dbReference>
<feature type="domain" description="Thiamin pyrophosphokinase thiamin-binding" evidence="7">
    <location>
        <begin position="148"/>
        <end position="195"/>
    </location>
</feature>
<evidence type="ECO:0000259" key="6">
    <source>
        <dbReference type="Pfam" id="PF04263"/>
    </source>
</evidence>
<evidence type="ECO:0000256" key="1">
    <source>
        <dbReference type="ARBA" id="ARBA00022679"/>
    </source>
</evidence>
<dbReference type="InterPro" id="IPR036371">
    <property type="entry name" value="TPK_B1-bd_sf"/>
</dbReference>
<dbReference type="GO" id="GO:0006772">
    <property type="term" value="P:thiamine metabolic process"/>
    <property type="evidence" value="ECO:0007669"/>
    <property type="project" value="UniProtKB-UniRule"/>
</dbReference>
<dbReference type="Proteomes" id="UP000184292">
    <property type="component" value="Unassembled WGS sequence"/>
</dbReference>
<feature type="domain" description="Thiamin pyrophosphokinase catalytic" evidence="6">
    <location>
        <begin position="32"/>
        <end position="120"/>
    </location>
</feature>
<keyword evidence="1" id="KW-0808">Transferase</keyword>
<evidence type="ECO:0000256" key="2">
    <source>
        <dbReference type="ARBA" id="ARBA00022741"/>
    </source>
</evidence>
<organism evidence="8 9">
    <name type="scientific">Wenxinia saemankumensis</name>
    <dbReference type="NCBI Taxonomy" id="1447782"/>
    <lineage>
        <taxon>Bacteria</taxon>
        <taxon>Pseudomonadati</taxon>
        <taxon>Pseudomonadota</taxon>
        <taxon>Alphaproteobacteria</taxon>
        <taxon>Rhodobacterales</taxon>
        <taxon>Roseobacteraceae</taxon>
        <taxon>Wenxinia</taxon>
    </lineage>
</organism>
<keyword evidence="3 8" id="KW-0418">Kinase</keyword>
<dbReference type="AlphaFoldDB" id="A0A1M6CH27"/>
<keyword evidence="4" id="KW-0067">ATP-binding</keyword>
<evidence type="ECO:0000256" key="4">
    <source>
        <dbReference type="ARBA" id="ARBA00022840"/>
    </source>
</evidence>
<dbReference type="GO" id="GO:0004788">
    <property type="term" value="F:thiamine diphosphokinase activity"/>
    <property type="evidence" value="ECO:0007669"/>
    <property type="project" value="UniProtKB-UniRule"/>
</dbReference>
<gene>
    <name evidence="8" type="ORF">SAMN05444417_1185</name>
</gene>
<dbReference type="STRING" id="1447782.SAMN05444417_1185"/>
<dbReference type="InterPro" id="IPR007373">
    <property type="entry name" value="Thiamin_PyroPKinase_B1-bd"/>
</dbReference>
<sequence length="228" mass="22613">MAGDAPVVTTAGGLTLLGGGPVSPADLTEALALAPVLAAADGGADAALAAGLRPAAVIGDMDSLSAAARAAFTDVLHEVSEQETTDFDKALRGVGARFVIGLGFLGGRLDHALAALSVLAAHPGRRCLLASPDSVVFLCPPRVALDLAPGTTVSLWPIAPCRCESTGLRWPTAGLDLDATGRIGTSNAVEAGPVTLAPSAPALLAILPRPALVLAVRALEAAPVWGGS</sequence>
<dbReference type="PANTHER" id="PTHR13622:SF8">
    <property type="entry name" value="THIAMIN PYROPHOSPHOKINASE 1"/>
    <property type="match status" value="1"/>
</dbReference>
<dbReference type="Pfam" id="PF04263">
    <property type="entry name" value="TPK_catalytic"/>
    <property type="match status" value="1"/>
</dbReference>
<dbReference type="OrthoDB" id="7057856at2"/>